<dbReference type="Pfam" id="PF00392">
    <property type="entry name" value="GntR"/>
    <property type="match status" value="1"/>
</dbReference>
<sequence>MSATPTYQRLANTIIDDILGEQYAMGDALPSLRVFMQLQQVSMTTALNCYRYLEQHGYAVAKPKQGYFVTRPYHTNGQYHFPSFTATPTQPQNSNSDFLIPSQSFATAELDEQLVDKAGFQKCWQYIGKDPSLTFGYADLRGESKLRHALCAHFVKQGFTTHPEQLVITNGCLDAVLLALETVSNKGDTILVPSPCYSGLLDMLNLLDRRVLEIPSTNEGLDLKQVERALKKQRVTACIITANHQNPTGHSLSTVQKQKLAALAEQYCTPIIEDDVFRELSHSPVIPLPIKHFDSSGWVLWCSSVSKTFAAGLRVGWCLPGRYYEQYIAQRKVRTLGVNLPTQLALARYIQQGYYQQHIAKVNRQLVNQLKTYSQVLTHDLPATCQTYIPTGGLVIWLSLGKLNAAVLSDLLAQQHIFVRRGGDFTTTSEYQNCIRVNFGIVPTSETLAKLHQLVHIIKAQTLAQH</sequence>
<comment type="caution">
    <text evidence="7">The sequence shown here is derived from an EMBL/GenBank/DDBJ whole genome shotgun (WGS) entry which is preliminary data.</text>
</comment>
<keyword evidence="4" id="KW-0238">DNA-binding</keyword>
<dbReference type="InterPro" id="IPR015424">
    <property type="entry name" value="PyrdxlP-dep_Trfase"/>
</dbReference>
<dbReference type="AlphaFoldDB" id="A0A849VBV1"/>
<keyword evidence="5" id="KW-0804">Transcription</keyword>
<dbReference type="InterPro" id="IPR015422">
    <property type="entry name" value="PyrdxlP-dep_Trfase_small"/>
</dbReference>
<dbReference type="RefSeq" id="WP_171625134.1">
    <property type="nucleotide sequence ID" value="NZ_JABBPG010000002.1"/>
</dbReference>
<dbReference type="InterPro" id="IPR000524">
    <property type="entry name" value="Tscrpt_reg_HTH_GntR"/>
</dbReference>
<dbReference type="CDD" id="cd00609">
    <property type="entry name" value="AAT_like"/>
    <property type="match status" value="1"/>
</dbReference>
<evidence type="ECO:0000256" key="2">
    <source>
        <dbReference type="ARBA" id="ARBA00022898"/>
    </source>
</evidence>
<evidence type="ECO:0000313" key="8">
    <source>
        <dbReference type="Proteomes" id="UP000586305"/>
    </source>
</evidence>
<protein>
    <submittedName>
        <fullName evidence="7">PLP-dependent aminotransferase family protein</fullName>
    </submittedName>
</protein>
<dbReference type="EMBL" id="JABBPG010000002">
    <property type="protein sequence ID" value="NOU50053.1"/>
    <property type="molecule type" value="Genomic_DNA"/>
</dbReference>
<reference evidence="7 8" key="1">
    <citation type="submission" date="2020-04" db="EMBL/GenBank/DDBJ databases">
        <title>Pseudoalteromonas caenipelagi sp. nov., isolated from a tidal flat.</title>
        <authorList>
            <person name="Park S."/>
            <person name="Yoon J.-H."/>
        </authorList>
    </citation>
    <scope>NUCLEOTIDE SEQUENCE [LARGE SCALE GENOMIC DNA]</scope>
    <source>
        <strain evidence="7 8">JBTF-M23</strain>
    </source>
</reference>
<keyword evidence="2" id="KW-0663">Pyridoxal phosphate</keyword>
<dbReference type="GO" id="GO:0003700">
    <property type="term" value="F:DNA-binding transcription factor activity"/>
    <property type="evidence" value="ECO:0007669"/>
    <property type="project" value="InterPro"/>
</dbReference>
<gene>
    <name evidence="7" type="ORF">HG263_05810</name>
</gene>
<evidence type="ECO:0000256" key="5">
    <source>
        <dbReference type="ARBA" id="ARBA00023163"/>
    </source>
</evidence>
<dbReference type="GO" id="GO:0008483">
    <property type="term" value="F:transaminase activity"/>
    <property type="evidence" value="ECO:0007669"/>
    <property type="project" value="UniProtKB-KW"/>
</dbReference>
<keyword evidence="3" id="KW-0805">Transcription regulation</keyword>
<dbReference type="PROSITE" id="PS50949">
    <property type="entry name" value="HTH_GNTR"/>
    <property type="match status" value="1"/>
</dbReference>
<evidence type="ECO:0000256" key="4">
    <source>
        <dbReference type="ARBA" id="ARBA00023125"/>
    </source>
</evidence>
<name>A0A849VBV1_9GAMM</name>
<dbReference type="GO" id="GO:0030170">
    <property type="term" value="F:pyridoxal phosphate binding"/>
    <property type="evidence" value="ECO:0007669"/>
    <property type="project" value="InterPro"/>
</dbReference>
<dbReference type="PANTHER" id="PTHR46577:SF2">
    <property type="entry name" value="TRANSCRIPTIONAL REGULATORY PROTEIN"/>
    <property type="match status" value="1"/>
</dbReference>
<dbReference type="Gene3D" id="1.10.10.10">
    <property type="entry name" value="Winged helix-like DNA-binding domain superfamily/Winged helix DNA-binding domain"/>
    <property type="match status" value="1"/>
</dbReference>
<dbReference type="SUPFAM" id="SSF46785">
    <property type="entry name" value="Winged helix' DNA-binding domain"/>
    <property type="match status" value="1"/>
</dbReference>
<dbReference type="InterPro" id="IPR004839">
    <property type="entry name" value="Aminotransferase_I/II_large"/>
</dbReference>
<dbReference type="PANTHER" id="PTHR46577">
    <property type="entry name" value="HTH-TYPE TRANSCRIPTIONAL REGULATORY PROTEIN GABR"/>
    <property type="match status" value="1"/>
</dbReference>
<dbReference type="GO" id="GO:0003677">
    <property type="term" value="F:DNA binding"/>
    <property type="evidence" value="ECO:0007669"/>
    <property type="project" value="UniProtKB-KW"/>
</dbReference>
<evidence type="ECO:0000313" key="7">
    <source>
        <dbReference type="EMBL" id="NOU50053.1"/>
    </source>
</evidence>
<dbReference type="InterPro" id="IPR015421">
    <property type="entry name" value="PyrdxlP-dep_Trfase_major"/>
</dbReference>
<keyword evidence="7" id="KW-0808">Transferase</keyword>
<dbReference type="Pfam" id="PF00155">
    <property type="entry name" value="Aminotran_1_2"/>
    <property type="match status" value="1"/>
</dbReference>
<comment type="similarity">
    <text evidence="1">In the C-terminal section; belongs to the class-I pyridoxal-phosphate-dependent aminotransferase family.</text>
</comment>
<feature type="domain" description="HTH gntR-type" evidence="6">
    <location>
        <begin position="4"/>
        <end position="72"/>
    </location>
</feature>
<proteinExistence type="inferred from homology"/>
<dbReference type="SUPFAM" id="SSF53383">
    <property type="entry name" value="PLP-dependent transferases"/>
    <property type="match status" value="1"/>
</dbReference>
<dbReference type="Proteomes" id="UP000586305">
    <property type="component" value="Unassembled WGS sequence"/>
</dbReference>
<dbReference type="InterPro" id="IPR036388">
    <property type="entry name" value="WH-like_DNA-bd_sf"/>
</dbReference>
<accession>A0A849VBV1</accession>
<keyword evidence="8" id="KW-1185">Reference proteome</keyword>
<dbReference type="Gene3D" id="3.40.640.10">
    <property type="entry name" value="Type I PLP-dependent aspartate aminotransferase-like (Major domain)"/>
    <property type="match status" value="1"/>
</dbReference>
<dbReference type="Gene3D" id="3.90.1150.10">
    <property type="entry name" value="Aspartate Aminotransferase, domain 1"/>
    <property type="match status" value="1"/>
</dbReference>
<dbReference type="CDD" id="cd07377">
    <property type="entry name" value="WHTH_GntR"/>
    <property type="match status" value="1"/>
</dbReference>
<dbReference type="InterPro" id="IPR036390">
    <property type="entry name" value="WH_DNA-bd_sf"/>
</dbReference>
<organism evidence="7 8">
    <name type="scientific">Pseudoalteromonas caenipelagi</name>
    <dbReference type="NCBI Taxonomy" id="2726988"/>
    <lineage>
        <taxon>Bacteria</taxon>
        <taxon>Pseudomonadati</taxon>
        <taxon>Pseudomonadota</taxon>
        <taxon>Gammaproteobacteria</taxon>
        <taxon>Alteromonadales</taxon>
        <taxon>Pseudoalteromonadaceae</taxon>
        <taxon>Pseudoalteromonas</taxon>
    </lineage>
</organism>
<evidence type="ECO:0000256" key="3">
    <source>
        <dbReference type="ARBA" id="ARBA00023015"/>
    </source>
</evidence>
<dbReference type="InterPro" id="IPR051446">
    <property type="entry name" value="HTH_trans_reg/aminotransferase"/>
</dbReference>
<evidence type="ECO:0000259" key="6">
    <source>
        <dbReference type="PROSITE" id="PS50949"/>
    </source>
</evidence>
<keyword evidence="7" id="KW-0032">Aminotransferase</keyword>
<evidence type="ECO:0000256" key="1">
    <source>
        <dbReference type="ARBA" id="ARBA00005384"/>
    </source>
</evidence>